<dbReference type="PANTHER" id="PTHR42792:SF2">
    <property type="entry name" value="FLAGELLIN"/>
    <property type="match status" value="1"/>
</dbReference>
<dbReference type="InterPro" id="IPR001492">
    <property type="entry name" value="Flagellin"/>
</dbReference>
<protein>
    <recommendedName>
        <fullName evidence="6">Flagellin N-terminal domain-containing protein</fullName>
    </recommendedName>
</protein>
<sequence length="100" mass="10779">MARTINRLSSGLRIQSASDDAAGMAMAERMSAGLRGNAEANRNINEAASTWRTSRRPTSRTAAPRRCTATASSRTRWRMPSCRARPASSSRSGSPKAQPN</sequence>
<keyword evidence="8" id="KW-1185">Reference proteome</keyword>
<evidence type="ECO:0000256" key="2">
    <source>
        <dbReference type="ARBA" id="ARBA00004613"/>
    </source>
</evidence>
<comment type="similarity">
    <text evidence="3">Belongs to the bacterial flagellin family.</text>
</comment>
<organism evidence="7 8">
    <name type="scientific">Massilia cavernae</name>
    <dbReference type="NCBI Taxonomy" id="2320864"/>
    <lineage>
        <taxon>Bacteria</taxon>
        <taxon>Pseudomonadati</taxon>
        <taxon>Pseudomonadota</taxon>
        <taxon>Betaproteobacteria</taxon>
        <taxon>Burkholderiales</taxon>
        <taxon>Oxalobacteraceae</taxon>
        <taxon>Telluria group</taxon>
        <taxon>Massilia</taxon>
    </lineage>
</organism>
<dbReference type="GO" id="GO:0005576">
    <property type="term" value="C:extracellular region"/>
    <property type="evidence" value="ECO:0007669"/>
    <property type="project" value="UniProtKB-SubCell"/>
</dbReference>
<reference evidence="7 8" key="1">
    <citation type="submission" date="2018-09" db="EMBL/GenBank/DDBJ databases">
        <authorList>
            <person name="Zhu H."/>
        </authorList>
    </citation>
    <scope>NUCLEOTIDE SEQUENCE [LARGE SCALE GENOMIC DNA]</scope>
    <source>
        <strain evidence="7 8">K1S02-61</strain>
    </source>
</reference>
<evidence type="ECO:0000313" key="7">
    <source>
        <dbReference type="EMBL" id="RJG27477.1"/>
    </source>
</evidence>
<dbReference type="GO" id="GO:0005198">
    <property type="term" value="F:structural molecule activity"/>
    <property type="evidence" value="ECO:0007669"/>
    <property type="project" value="InterPro"/>
</dbReference>
<dbReference type="RefSeq" id="WP_119809066.1">
    <property type="nucleotide sequence ID" value="NZ_QYUP01000010.1"/>
</dbReference>
<accession>A0A418Y8F0</accession>
<dbReference type="Proteomes" id="UP000284006">
    <property type="component" value="Unassembled WGS sequence"/>
</dbReference>
<comment type="subcellular location">
    <subcellularLocation>
        <location evidence="1">Bacterial flagellum</location>
    </subcellularLocation>
    <subcellularLocation>
        <location evidence="2">Secreted</location>
    </subcellularLocation>
</comment>
<dbReference type="SUPFAM" id="SSF64518">
    <property type="entry name" value="Phase 1 flagellin"/>
    <property type="match status" value="1"/>
</dbReference>
<feature type="region of interest" description="Disordered" evidence="5">
    <location>
        <begin position="33"/>
        <end position="100"/>
    </location>
</feature>
<proteinExistence type="inferred from homology"/>
<dbReference type="PANTHER" id="PTHR42792">
    <property type="entry name" value="FLAGELLIN"/>
    <property type="match status" value="1"/>
</dbReference>
<dbReference type="GO" id="GO:0009288">
    <property type="term" value="C:bacterial-type flagellum"/>
    <property type="evidence" value="ECO:0007669"/>
    <property type="project" value="UniProtKB-SubCell"/>
</dbReference>
<evidence type="ECO:0000259" key="6">
    <source>
        <dbReference type="Pfam" id="PF00669"/>
    </source>
</evidence>
<feature type="compositionally biased region" description="Low complexity" evidence="5">
    <location>
        <begin position="37"/>
        <end position="52"/>
    </location>
</feature>
<evidence type="ECO:0000256" key="4">
    <source>
        <dbReference type="ARBA" id="ARBA00023143"/>
    </source>
</evidence>
<keyword evidence="4" id="KW-0975">Bacterial flagellum</keyword>
<name>A0A418Y8F0_9BURK</name>
<dbReference type="Gene3D" id="1.20.1330.10">
    <property type="entry name" value="f41 fragment of flagellin, N-terminal domain"/>
    <property type="match status" value="1"/>
</dbReference>
<gene>
    <name evidence="7" type="ORF">D3872_01095</name>
</gene>
<dbReference type="InterPro" id="IPR001029">
    <property type="entry name" value="Flagellin_N"/>
</dbReference>
<feature type="compositionally biased region" description="Low complexity" evidence="5">
    <location>
        <begin position="59"/>
        <end position="100"/>
    </location>
</feature>
<evidence type="ECO:0000256" key="3">
    <source>
        <dbReference type="ARBA" id="ARBA00005709"/>
    </source>
</evidence>
<evidence type="ECO:0000313" key="8">
    <source>
        <dbReference type="Proteomes" id="UP000284006"/>
    </source>
</evidence>
<dbReference type="Pfam" id="PF00669">
    <property type="entry name" value="Flagellin_N"/>
    <property type="match status" value="1"/>
</dbReference>
<evidence type="ECO:0000256" key="5">
    <source>
        <dbReference type="SAM" id="MobiDB-lite"/>
    </source>
</evidence>
<dbReference type="AlphaFoldDB" id="A0A418Y8F0"/>
<comment type="caution">
    <text evidence="7">The sequence shown here is derived from an EMBL/GenBank/DDBJ whole genome shotgun (WGS) entry which is preliminary data.</text>
</comment>
<feature type="domain" description="Flagellin N-terminal" evidence="6">
    <location>
        <begin position="1"/>
        <end position="55"/>
    </location>
</feature>
<dbReference type="EMBL" id="QYUP01000010">
    <property type="protein sequence ID" value="RJG27477.1"/>
    <property type="molecule type" value="Genomic_DNA"/>
</dbReference>
<evidence type="ECO:0000256" key="1">
    <source>
        <dbReference type="ARBA" id="ARBA00004365"/>
    </source>
</evidence>